<keyword evidence="3" id="KW-1185">Reference proteome</keyword>
<feature type="region of interest" description="Disordered" evidence="1">
    <location>
        <begin position="47"/>
        <end position="66"/>
    </location>
</feature>
<name>A0AAV4I450_9GAST</name>
<proteinExistence type="predicted"/>
<accession>A0AAV4I450</accession>
<dbReference type="EMBL" id="BMAT01013054">
    <property type="protein sequence ID" value="GFS04997.1"/>
    <property type="molecule type" value="Genomic_DNA"/>
</dbReference>
<gene>
    <name evidence="2" type="ORF">ElyMa_006509900</name>
</gene>
<protein>
    <submittedName>
        <fullName evidence="2">Uncharacterized protein</fullName>
    </submittedName>
</protein>
<comment type="caution">
    <text evidence="2">The sequence shown here is derived from an EMBL/GenBank/DDBJ whole genome shotgun (WGS) entry which is preliminary data.</text>
</comment>
<organism evidence="2 3">
    <name type="scientific">Elysia marginata</name>
    <dbReference type="NCBI Taxonomy" id="1093978"/>
    <lineage>
        <taxon>Eukaryota</taxon>
        <taxon>Metazoa</taxon>
        <taxon>Spiralia</taxon>
        <taxon>Lophotrochozoa</taxon>
        <taxon>Mollusca</taxon>
        <taxon>Gastropoda</taxon>
        <taxon>Heterobranchia</taxon>
        <taxon>Euthyneura</taxon>
        <taxon>Panpulmonata</taxon>
        <taxon>Sacoglossa</taxon>
        <taxon>Placobranchoidea</taxon>
        <taxon>Plakobranchidae</taxon>
        <taxon>Elysia</taxon>
    </lineage>
</organism>
<dbReference type="AlphaFoldDB" id="A0AAV4I450"/>
<evidence type="ECO:0000256" key="1">
    <source>
        <dbReference type="SAM" id="MobiDB-lite"/>
    </source>
</evidence>
<dbReference type="Proteomes" id="UP000762676">
    <property type="component" value="Unassembled WGS sequence"/>
</dbReference>
<evidence type="ECO:0000313" key="3">
    <source>
        <dbReference type="Proteomes" id="UP000762676"/>
    </source>
</evidence>
<evidence type="ECO:0000313" key="2">
    <source>
        <dbReference type="EMBL" id="GFS04997.1"/>
    </source>
</evidence>
<reference evidence="2 3" key="1">
    <citation type="journal article" date="2021" name="Elife">
        <title>Chloroplast acquisition without the gene transfer in kleptoplastic sea slugs, Plakobranchus ocellatus.</title>
        <authorList>
            <person name="Maeda T."/>
            <person name="Takahashi S."/>
            <person name="Yoshida T."/>
            <person name="Shimamura S."/>
            <person name="Takaki Y."/>
            <person name="Nagai Y."/>
            <person name="Toyoda A."/>
            <person name="Suzuki Y."/>
            <person name="Arimoto A."/>
            <person name="Ishii H."/>
            <person name="Satoh N."/>
            <person name="Nishiyama T."/>
            <person name="Hasebe M."/>
            <person name="Maruyama T."/>
            <person name="Minagawa J."/>
            <person name="Obokata J."/>
            <person name="Shigenobu S."/>
        </authorList>
    </citation>
    <scope>NUCLEOTIDE SEQUENCE [LARGE SCALE GENOMIC DNA]</scope>
</reference>
<feature type="compositionally biased region" description="Low complexity" evidence="1">
    <location>
        <begin position="47"/>
        <end position="57"/>
    </location>
</feature>
<sequence>MLQRNIALREYIRHEARLTVRHCFYEERKARFLALLGTRRLVTKSHLASNLASSSSPRSEKPQQEEDDVLIMMPIIAMLKKITNAAFSKHVSFSTPA</sequence>